<evidence type="ECO:0000256" key="2">
    <source>
        <dbReference type="ARBA" id="ARBA00022448"/>
    </source>
</evidence>
<dbReference type="InterPro" id="IPR003593">
    <property type="entry name" value="AAA+_ATPase"/>
</dbReference>
<accession>A0A1C4H7D8</accession>
<comment type="similarity">
    <text evidence="1">Belongs to the ABC transporter superfamily.</text>
</comment>
<dbReference type="GO" id="GO:0016887">
    <property type="term" value="F:ATP hydrolysis activity"/>
    <property type="evidence" value="ECO:0007669"/>
    <property type="project" value="InterPro"/>
</dbReference>
<evidence type="ECO:0000313" key="7">
    <source>
        <dbReference type="EMBL" id="SCC80568.1"/>
    </source>
</evidence>
<dbReference type="InterPro" id="IPR015860">
    <property type="entry name" value="ABC_transpr_TagH-like"/>
</dbReference>
<dbReference type="STRING" id="1505727.GA0061077_1259"/>
<dbReference type="InterPro" id="IPR017871">
    <property type="entry name" value="ABC_transporter-like_CS"/>
</dbReference>
<dbReference type="CDD" id="cd03220">
    <property type="entry name" value="ABC_KpsT_Wzt"/>
    <property type="match status" value="1"/>
</dbReference>
<keyword evidence="2" id="KW-0813">Transport</keyword>
<dbReference type="EMBL" id="FMBL01000003">
    <property type="protein sequence ID" value="SCC80568.1"/>
    <property type="molecule type" value="Genomic_DNA"/>
</dbReference>
<evidence type="ECO:0000313" key="8">
    <source>
        <dbReference type="Proteomes" id="UP000242610"/>
    </source>
</evidence>
<evidence type="ECO:0000256" key="1">
    <source>
        <dbReference type="ARBA" id="ARBA00005417"/>
    </source>
</evidence>
<proteinExistence type="inferred from homology"/>
<dbReference type="InterPro" id="IPR003439">
    <property type="entry name" value="ABC_transporter-like_ATP-bd"/>
</dbReference>
<sequence length="437" mass="48762">MTSSKSMVSMTNSSDTRDDSSLIGASSNSSRSPEVVLSVNHVGKYFQLPTEQASGLKQAFINWTKGIKGYKKQQVLNDITFDVHRGDFFGIVGRNGSGKSTLLKIISGIYVPDAGTVNVKGKLVPFIELGVGFNPELTGRENVFLNGALLGFTREEIEDMYDDIVDFAELDDFMDQKLKNYSSGMQVRLAFSVAIKAQGDVLVLDEVLAVGDEAFQQKCDDYFAEVKKDPNKTVILVTHSMDSVKKYCNRAILIKNGDVIVNGNTEEAANQYTLENLQVEKKETQLRKGEYADGLNSRCPLLKVKPLSSQICKSSDTFRFEVEYEFNEAEDFYLAIALHDLRRGGVAFDTGEKRLKYTEHGHRTVEFELPLNLFNNGDFRLVASLRTLSKKNTEITDMVAFTNDANSCAFAIRDSRNKDYALINDRVMQISQVGSPR</sequence>
<protein>
    <submittedName>
        <fullName evidence="7">ABC-2 type transport system ATP-binding protein</fullName>
    </submittedName>
</protein>
<dbReference type="SMART" id="SM00382">
    <property type="entry name" value="AAA"/>
    <property type="match status" value="1"/>
</dbReference>
<evidence type="ECO:0000256" key="4">
    <source>
        <dbReference type="ARBA" id="ARBA00022840"/>
    </source>
</evidence>
<dbReference type="GO" id="GO:0140359">
    <property type="term" value="F:ABC-type transporter activity"/>
    <property type="evidence" value="ECO:0007669"/>
    <property type="project" value="InterPro"/>
</dbReference>
<dbReference type="PANTHER" id="PTHR46743">
    <property type="entry name" value="TEICHOIC ACIDS EXPORT ATP-BINDING PROTEIN TAGH"/>
    <property type="match status" value="1"/>
</dbReference>
<evidence type="ECO:0000256" key="5">
    <source>
        <dbReference type="SAM" id="MobiDB-lite"/>
    </source>
</evidence>
<dbReference type="Proteomes" id="UP000242610">
    <property type="component" value="Unassembled WGS sequence"/>
</dbReference>
<keyword evidence="8" id="KW-1185">Reference proteome</keyword>
<feature type="compositionally biased region" description="Low complexity" evidence="5">
    <location>
        <begin position="1"/>
        <end position="14"/>
    </location>
</feature>
<dbReference type="Gene3D" id="3.40.50.300">
    <property type="entry name" value="P-loop containing nucleotide triphosphate hydrolases"/>
    <property type="match status" value="1"/>
</dbReference>
<keyword evidence="4 7" id="KW-0067">ATP-binding</keyword>
<feature type="domain" description="ABC transporter" evidence="6">
    <location>
        <begin position="56"/>
        <end position="281"/>
    </location>
</feature>
<dbReference type="PROSITE" id="PS50893">
    <property type="entry name" value="ABC_TRANSPORTER_2"/>
    <property type="match status" value="1"/>
</dbReference>
<dbReference type="Pfam" id="PF00005">
    <property type="entry name" value="ABC_tran"/>
    <property type="match status" value="1"/>
</dbReference>
<organism evidence="7 8">
    <name type="scientific">Bifidobacterium commune</name>
    <dbReference type="NCBI Taxonomy" id="1505727"/>
    <lineage>
        <taxon>Bacteria</taxon>
        <taxon>Bacillati</taxon>
        <taxon>Actinomycetota</taxon>
        <taxon>Actinomycetes</taxon>
        <taxon>Bifidobacteriales</taxon>
        <taxon>Bifidobacteriaceae</taxon>
        <taxon>Bifidobacterium</taxon>
    </lineage>
</organism>
<evidence type="ECO:0000256" key="3">
    <source>
        <dbReference type="ARBA" id="ARBA00022741"/>
    </source>
</evidence>
<evidence type="ECO:0000259" key="6">
    <source>
        <dbReference type="PROSITE" id="PS50893"/>
    </source>
</evidence>
<gene>
    <name evidence="7" type="ORF">GA0061077_1259</name>
</gene>
<dbReference type="PROSITE" id="PS00211">
    <property type="entry name" value="ABC_TRANSPORTER_1"/>
    <property type="match status" value="1"/>
</dbReference>
<dbReference type="GO" id="GO:0016020">
    <property type="term" value="C:membrane"/>
    <property type="evidence" value="ECO:0007669"/>
    <property type="project" value="InterPro"/>
</dbReference>
<dbReference type="PANTHER" id="PTHR46743:SF2">
    <property type="entry name" value="TEICHOIC ACIDS EXPORT ATP-BINDING PROTEIN TAGH"/>
    <property type="match status" value="1"/>
</dbReference>
<dbReference type="GO" id="GO:0005524">
    <property type="term" value="F:ATP binding"/>
    <property type="evidence" value="ECO:0007669"/>
    <property type="project" value="UniProtKB-KW"/>
</dbReference>
<reference evidence="8" key="1">
    <citation type="submission" date="2016-08" db="EMBL/GenBank/DDBJ databases">
        <authorList>
            <person name="Varghese N."/>
            <person name="Submissions Spin"/>
        </authorList>
    </citation>
    <scope>NUCLEOTIDE SEQUENCE [LARGE SCALE GENOMIC DNA]</scope>
    <source>
        <strain evidence="8">R-52791</strain>
    </source>
</reference>
<keyword evidence="3" id="KW-0547">Nucleotide-binding</keyword>
<dbReference type="InterPro" id="IPR027417">
    <property type="entry name" value="P-loop_NTPase"/>
</dbReference>
<feature type="region of interest" description="Disordered" evidence="5">
    <location>
        <begin position="1"/>
        <end position="30"/>
    </location>
</feature>
<dbReference type="SUPFAM" id="SSF52540">
    <property type="entry name" value="P-loop containing nucleoside triphosphate hydrolases"/>
    <property type="match status" value="1"/>
</dbReference>
<dbReference type="InterPro" id="IPR050683">
    <property type="entry name" value="Bact_Polysacc_Export_ATP-bd"/>
</dbReference>
<dbReference type="AlphaFoldDB" id="A0A1C4H7D8"/>
<name>A0A1C4H7D8_9BIFI</name>